<gene>
    <name evidence="2" type="ORF">SEMRO_1156_G247280.1</name>
</gene>
<reference evidence="2" key="1">
    <citation type="submission" date="2020-06" db="EMBL/GenBank/DDBJ databases">
        <authorList>
            <consortium name="Plant Systems Biology data submission"/>
        </authorList>
    </citation>
    <scope>NUCLEOTIDE SEQUENCE</scope>
    <source>
        <strain evidence="2">D6</strain>
    </source>
</reference>
<keyword evidence="3" id="KW-1185">Reference proteome</keyword>
<protein>
    <recommendedName>
        <fullName evidence="4">CDAN1-interacting nuclease 1</fullName>
    </recommendedName>
</protein>
<dbReference type="Proteomes" id="UP001153069">
    <property type="component" value="Unassembled WGS sequence"/>
</dbReference>
<organism evidence="2 3">
    <name type="scientific">Seminavis robusta</name>
    <dbReference type="NCBI Taxonomy" id="568900"/>
    <lineage>
        <taxon>Eukaryota</taxon>
        <taxon>Sar</taxon>
        <taxon>Stramenopiles</taxon>
        <taxon>Ochrophyta</taxon>
        <taxon>Bacillariophyta</taxon>
        <taxon>Bacillariophyceae</taxon>
        <taxon>Bacillariophycidae</taxon>
        <taxon>Naviculales</taxon>
        <taxon>Naviculaceae</taxon>
        <taxon>Seminavis</taxon>
    </lineage>
</organism>
<accession>A0A9N8EL16</accession>
<evidence type="ECO:0000256" key="1">
    <source>
        <dbReference type="SAM" id="MobiDB-lite"/>
    </source>
</evidence>
<proteinExistence type="predicted"/>
<dbReference type="AlphaFoldDB" id="A0A9N8EL16"/>
<dbReference type="OrthoDB" id="46673at2759"/>
<dbReference type="EMBL" id="CAICTM010001154">
    <property type="protein sequence ID" value="CAB9521024.1"/>
    <property type="molecule type" value="Genomic_DNA"/>
</dbReference>
<dbReference type="InterPro" id="IPR029404">
    <property type="entry name" value="CDIN1"/>
</dbReference>
<comment type="caution">
    <text evidence="2">The sequence shown here is derived from an EMBL/GenBank/DDBJ whole genome shotgun (WGS) entry which is preliminary data.</text>
</comment>
<feature type="region of interest" description="Disordered" evidence="1">
    <location>
        <begin position="1"/>
        <end position="51"/>
    </location>
</feature>
<dbReference type="Pfam" id="PF14811">
    <property type="entry name" value="TPD"/>
    <property type="match status" value="1"/>
</dbReference>
<evidence type="ECO:0000313" key="3">
    <source>
        <dbReference type="Proteomes" id="UP001153069"/>
    </source>
</evidence>
<evidence type="ECO:0008006" key="4">
    <source>
        <dbReference type="Google" id="ProtNLM"/>
    </source>
</evidence>
<name>A0A9N8EL16_9STRA</name>
<evidence type="ECO:0000313" key="2">
    <source>
        <dbReference type="EMBL" id="CAB9521024.1"/>
    </source>
</evidence>
<sequence>MSAKQKNTSRKRKETTTSQHRSHHEGEIGGRNGNGQSKRRSNHHSLKQDVDDIHNSPNVLWWLSTEPHVPLEREQDLCNAILRWGQKERGMLKDQPEFRVRQIRQRCQRNRIHLSQACSLRRHHMSDLNPFKSKEALLLGQSADIKASATLFEDAVAKFLQTKGIGYYTEQEQKAQLSQNNPQASKRGTPDFMMKKPIQLNVYSVDRRNNHRRRVHAERTIHWIEAKMFYGASTIRDPRGAVGSIPAKMKKYVEFYGQGAIVFSQGCGDALAAELAEIGVTALNCSGNEFDFSDLHRHQRTWCADQQGNILP</sequence>